<proteinExistence type="inferred from homology"/>
<protein>
    <recommendedName>
        <fullName evidence="3">Flagellar basal-body rod protein FlgC</fullName>
    </recommendedName>
</protein>
<evidence type="ECO:0000256" key="2">
    <source>
        <dbReference type="ARBA" id="ARBA00009677"/>
    </source>
</evidence>
<evidence type="ECO:0000259" key="7">
    <source>
        <dbReference type="Pfam" id="PF06429"/>
    </source>
</evidence>
<dbReference type="InterPro" id="IPR019776">
    <property type="entry name" value="Flagellar_basal_body_rod_CS"/>
</dbReference>
<dbReference type="Pfam" id="PF00460">
    <property type="entry name" value="Flg_bb_rod"/>
    <property type="match status" value="1"/>
</dbReference>
<dbReference type="InterPro" id="IPR001444">
    <property type="entry name" value="Flag_bb_rod_N"/>
</dbReference>
<sequence>MNLFGMMDNSGTALQAERMRAEVVAANMANAETTRTAAGTPYHRQHVIFAAGSPTSFAGQVASNLTPQGQMTTLTSAAAMPLAPLPLPGSASVAPGVHIAGVIEDPAPPLKRYDPGHPDADGQGYVSYPDINPLTEMVDLMGATRAYGLNSSAVQAEKSMITSSLELAK</sequence>
<evidence type="ECO:0000256" key="1">
    <source>
        <dbReference type="ARBA" id="ARBA00004117"/>
    </source>
</evidence>
<dbReference type="GO" id="GO:0030694">
    <property type="term" value="C:bacterial-type flagellum basal body, rod"/>
    <property type="evidence" value="ECO:0007669"/>
    <property type="project" value="InterPro"/>
</dbReference>
<dbReference type="AlphaFoldDB" id="E6QMC2"/>
<keyword evidence="8" id="KW-0282">Flagellum</keyword>
<name>E6QMC2_9ZZZZ</name>
<feature type="domain" description="Flagellar basal-body/hook protein C-terminal" evidence="7">
    <location>
        <begin position="123"/>
        <end position="165"/>
    </location>
</feature>
<dbReference type="InterPro" id="IPR006299">
    <property type="entry name" value="FlgC"/>
</dbReference>
<dbReference type="GO" id="GO:0071978">
    <property type="term" value="P:bacterial-type flagellum-dependent swarming motility"/>
    <property type="evidence" value="ECO:0007669"/>
    <property type="project" value="TreeGrafter"/>
</dbReference>
<reference evidence="8" key="1">
    <citation type="submission" date="2009-10" db="EMBL/GenBank/DDBJ databases">
        <title>Diversity of trophic interactions inside an arsenic-rich microbial ecosystem.</title>
        <authorList>
            <person name="Bertin P.N."/>
            <person name="Heinrich-Salmeron A."/>
            <person name="Pelletier E."/>
            <person name="Goulhen-Chollet F."/>
            <person name="Arsene-Ploetze F."/>
            <person name="Gallien S."/>
            <person name="Calteau A."/>
            <person name="Vallenet D."/>
            <person name="Casiot C."/>
            <person name="Chane-Woon-Ming B."/>
            <person name="Giloteaux L."/>
            <person name="Barakat M."/>
            <person name="Bonnefoy V."/>
            <person name="Bruneel O."/>
            <person name="Chandler M."/>
            <person name="Cleiss J."/>
            <person name="Duran R."/>
            <person name="Elbaz-Poulichet F."/>
            <person name="Fonknechten N."/>
            <person name="Lauga B."/>
            <person name="Mornico D."/>
            <person name="Ortet P."/>
            <person name="Schaeffer C."/>
            <person name="Siguier P."/>
            <person name="Alexander Thil Smith A."/>
            <person name="Van Dorsselaer A."/>
            <person name="Weissenbach J."/>
            <person name="Medigue C."/>
            <person name="Le Paslier D."/>
        </authorList>
    </citation>
    <scope>NUCLEOTIDE SEQUENCE</scope>
</reference>
<dbReference type="InterPro" id="IPR010930">
    <property type="entry name" value="Flg_bb/hook_C_dom"/>
</dbReference>
<comment type="similarity">
    <text evidence="2">Belongs to the flagella basal body rod proteins family.</text>
</comment>
<keyword evidence="8" id="KW-0966">Cell projection</keyword>
<evidence type="ECO:0000259" key="6">
    <source>
        <dbReference type="Pfam" id="PF00460"/>
    </source>
</evidence>
<dbReference type="PANTHER" id="PTHR30435:SF2">
    <property type="entry name" value="FLAGELLAR BASAL-BODY ROD PROTEIN FLGC"/>
    <property type="match status" value="1"/>
</dbReference>
<comment type="subunit">
    <text evidence="5">The basal body constitutes a major portion of the flagellar organelle and consists of four rings (L,P,S, and M) mounted on a central rod. The rod consists of about 26 subunits of FlgG in the distal portion, and FlgB, FlgC and FlgF are thought to build up the proximal portion of the rod with about 6 subunits each.</text>
</comment>
<accession>E6QMC2</accession>
<dbReference type="Pfam" id="PF06429">
    <property type="entry name" value="Flg_bbr_C"/>
    <property type="match status" value="1"/>
</dbReference>
<organism evidence="8">
    <name type="scientific">mine drainage metagenome</name>
    <dbReference type="NCBI Taxonomy" id="410659"/>
    <lineage>
        <taxon>unclassified sequences</taxon>
        <taxon>metagenomes</taxon>
        <taxon>ecological metagenomes</taxon>
    </lineage>
</organism>
<dbReference type="EMBL" id="CABQ01000212">
    <property type="protein sequence ID" value="CBI08393.1"/>
    <property type="molecule type" value="Genomic_DNA"/>
</dbReference>
<evidence type="ECO:0000313" key="8">
    <source>
        <dbReference type="EMBL" id="CBI08393.1"/>
    </source>
</evidence>
<comment type="subcellular location">
    <subcellularLocation>
        <location evidence="1">Bacterial flagellum basal body</location>
    </subcellularLocation>
</comment>
<comment type="caution">
    <text evidence="8">The sequence shown here is derived from an EMBL/GenBank/DDBJ whole genome shotgun (WGS) entry which is preliminary data.</text>
</comment>
<dbReference type="PANTHER" id="PTHR30435">
    <property type="entry name" value="FLAGELLAR PROTEIN"/>
    <property type="match status" value="1"/>
</dbReference>
<evidence type="ECO:0000256" key="3">
    <source>
        <dbReference type="ARBA" id="ARBA00017941"/>
    </source>
</evidence>
<feature type="domain" description="Flagellar basal body rod protein N-terminal" evidence="6">
    <location>
        <begin position="7"/>
        <end position="34"/>
    </location>
</feature>
<gene>
    <name evidence="8" type="ORF">CARN6_1853</name>
</gene>
<keyword evidence="8" id="KW-0969">Cilium</keyword>
<evidence type="ECO:0000256" key="4">
    <source>
        <dbReference type="ARBA" id="ARBA00023143"/>
    </source>
</evidence>
<keyword evidence="4" id="KW-0975">Bacterial flagellum</keyword>
<dbReference type="NCBIfam" id="TIGR01395">
    <property type="entry name" value="FlgC"/>
    <property type="match status" value="1"/>
</dbReference>
<evidence type="ECO:0000256" key="5">
    <source>
        <dbReference type="ARBA" id="ARBA00025933"/>
    </source>
</evidence>
<dbReference type="PROSITE" id="PS00588">
    <property type="entry name" value="FLAGELLA_BB_ROD"/>
    <property type="match status" value="1"/>
</dbReference>